<reference evidence="5 6" key="1">
    <citation type="submission" date="2016-10" db="EMBL/GenBank/DDBJ databases">
        <authorList>
            <person name="de Groot N.N."/>
        </authorList>
    </citation>
    <scope>NUCLEOTIDE SEQUENCE [LARGE SCALE GENOMIC DNA]</scope>
    <source>
        <strain evidence="5 6">BS3662</strain>
    </source>
</reference>
<evidence type="ECO:0000256" key="3">
    <source>
        <dbReference type="SAM" id="SignalP"/>
    </source>
</evidence>
<dbReference type="CDD" id="cd07185">
    <property type="entry name" value="OmpA_C-like"/>
    <property type="match status" value="1"/>
</dbReference>
<dbReference type="InterPro" id="IPR006665">
    <property type="entry name" value="OmpA-like"/>
</dbReference>
<evidence type="ECO:0000256" key="2">
    <source>
        <dbReference type="SAM" id="MobiDB-lite"/>
    </source>
</evidence>
<feature type="chain" id="PRO_5011610637" evidence="3">
    <location>
        <begin position="20"/>
        <end position="302"/>
    </location>
</feature>
<dbReference type="AlphaFoldDB" id="A0A1H5MPB3"/>
<dbReference type="PRINTS" id="PR01023">
    <property type="entry name" value="NAFLGMOTY"/>
</dbReference>
<feature type="domain" description="OmpA-like" evidence="4">
    <location>
        <begin position="166"/>
        <end position="283"/>
    </location>
</feature>
<dbReference type="Gene3D" id="2.60.40.2540">
    <property type="match status" value="1"/>
</dbReference>
<feature type="signal peptide" evidence="3">
    <location>
        <begin position="1"/>
        <end position="19"/>
    </location>
</feature>
<name>A0A1H5MPB3_9PSED</name>
<feature type="compositionally biased region" description="Low complexity" evidence="2">
    <location>
        <begin position="292"/>
        <end position="302"/>
    </location>
</feature>
<dbReference type="GO" id="GO:0016020">
    <property type="term" value="C:membrane"/>
    <property type="evidence" value="ECO:0007669"/>
    <property type="project" value="UniProtKB-UniRule"/>
</dbReference>
<dbReference type="SUPFAM" id="SSF103088">
    <property type="entry name" value="OmpA-like"/>
    <property type="match status" value="1"/>
</dbReference>
<dbReference type="Pfam" id="PF18393">
    <property type="entry name" value="MotY_N"/>
    <property type="match status" value="1"/>
</dbReference>
<evidence type="ECO:0000313" key="6">
    <source>
        <dbReference type="Proteomes" id="UP000198985"/>
    </source>
</evidence>
<dbReference type="RefSeq" id="WP_084322708.1">
    <property type="nucleotide sequence ID" value="NZ_FNTY01000002.1"/>
</dbReference>
<proteinExistence type="predicted"/>
<dbReference type="InterPro" id="IPR036737">
    <property type="entry name" value="OmpA-like_sf"/>
</dbReference>
<dbReference type="PANTHER" id="PTHR30329:SF17">
    <property type="entry name" value="LIPOPROTEIN YFIB-RELATED"/>
    <property type="match status" value="1"/>
</dbReference>
<organism evidence="5 6">
    <name type="scientific">Pseudomonas migulae</name>
    <dbReference type="NCBI Taxonomy" id="78543"/>
    <lineage>
        <taxon>Bacteria</taxon>
        <taxon>Pseudomonadati</taxon>
        <taxon>Pseudomonadota</taxon>
        <taxon>Gammaproteobacteria</taxon>
        <taxon>Pseudomonadales</taxon>
        <taxon>Pseudomonadaceae</taxon>
        <taxon>Pseudomonas</taxon>
    </lineage>
</organism>
<dbReference type="PANTHER" id="PTHR30329">
    <property type="entry name" value="STATOR ELEMENT OF FLAGELLAR MOTOR COMPLEX"/>
    <property type="match status" value="1"/>
</dbReference>
<dbReference type="Proteomes" id="UP000198985">
    <property type="component" value="Unassembled WGS sequence"/>
</dbReference>
<dbReference type="EMBL" id="FNTY01000002">
    <property type="protein sequence ID" value="SEE90577.1"/>
    <property type="molecule type" value="Genomic_DNA"/>
</dbReference>
<dbReference type="Gene3D" id="3.30.1330.60">
    <property type="entry name" value="OmpA-like domain"/>
    <property type="match status" value="1"/>
</dbReference>
<evidence type="ECO:0000256" key="1">
    <source>
        <dbReference type="PROSITE-ProRule" id="PRU00473"/>
    </source>
</evidence>
<evidence type="ECO:0000313" key="5">
    <source>
        <dbReference type="EMBL" id="SEE90577.1"/>
    </source>
</evidence>
<sequence>MRQRYLALLSVFASLPAMALTFQTRLESIEWTVEGDKFECRLTQPITDFGSGEFVRRAGEQATFRLKAYNSMVGGGSATLLAAAAPWQPGRGDINLGSVQIGSGNVLFNSSQVQAGRLISGLMDGRSPVVRHYSGDGRVSEVRLLPVKFSKAFNEYQGCVAKLLPKNFEQVKQTQIGFPGDGLDLDAQAKAQLQVMLEFMKADPTVNHIELDGHSDNSGNRLTNRDLSRRRALAVMEFFKANGVQESQITVRFHGERYPLAPNTNAANRAKNRRVNVHLARVAPTEQPAPQSTASASTAKTS</sequence>
<dbReference type="InterPro" id="IPR041544">
    <property type="entry name" value="MotY_N"/>
</dbReference>
<evidence type="ECO:0000259" key="4">
    <source>
        <dbReference type="PROSITE" id="PS51123"/>
    </source>
</evidence>
<feature type="region of interest" description="Disordered" evidence="2">
    <location>
        <begin position="282"/>
        <end position="302"/>
    </location>
</feature>
<keyword evidence="3" id="KW-0732">Signal</keyword>
<dbReference type="PROSITE" id="PS51123">
    <property type="entry name" value="OMPA_2"/>
    <property type="match status" value="1"/>
</dbReference>
<accession>A0A1H5MPB3</accession>
<keyword evidence="1" id="KW-0472">Membrane</keyword>
<protein>
    <submittedName>
        <fullName evidence="5">OmpA family protein</fullName>
    </submittedName>
</protein>
<gene>
    <name evidence="5" type="ORF">SAMN04490194_4921</name>
</gene>
<dbReference type="Pfam" id="PF00691">
    <property type="entry name" value="OmpA"/>
    <property type="match status" value="1"/>
</dbReference>
<dbReference type="InterPro" id="IPR050330">
    <property type="entry name" value="Bact_OuterMem_StrucFunc"/>
</dbReference>